<dbReference type="InterPro" id="IPR001279">
    <property type="entry name" value="Metallo-B-lactamas"/>
</dbReference>
<evidence type="ECO:0000256" key="2">
    <source>
        <dbReference type="ARBA" id="ARBA00011738"/>
    </source>
</evidence>
<protein>
    <recommendedName>
        <fullName evidence="3">Metallo-beta-lactamase domain-containing protein 1</fullName>
    </recommendedName>
    <alternativeName>
        <fullName evidence="4">Endoribonuclease MBLAC1</fullName>
    </alternativeName>
</protein>
<dbReference type="GO" id="GO:0005829">
    <property type="term" value="C:cytosol"/>
    <property type="evidence" value="ECO:0007669"/>
    <property type="project" value="UniProtKB-SubCell"/>
</dbReference>
<dbReference type="EMBL" id="LCLS01000015">
    <property type="protein sequence ID" value="KKU21683.1"/>
    <property type="molecule type" value="Genomic_DNA"/>
</dbReference>
<name>A0A0G1QV72_9BACT</name>
<evidence type="ECO:0000256" key="1">
    <source>
        <dbReference type="ARBA" id="ARBA00004514"/>
    </source>
</evidence>
<evidence type="ECO:0000313" key="8">
    <source>
        <dbReference type="EMBL" id="KKU21683.1"/>
    </source>
</evidence>
<comment type="subcellular location">
    <subcellularLocation>
        <location evidence="1">Cytoplasm</location>
        <location evidence="1">Cytosol</location>
    </subcellularLocation>
</comment>
<dbReference type="CDD" id="cd07711">
    <property type="entry name" value="MBLAC1-like_MBL-fold"/>
    <property type="match status" value="1"/>
</dbReference>
<comment type="catalytic activity">
    <reaction evidence="5">
        <text>a ribonucleotidyl-ribonucleotide-RNA + H2O = a 3'-end ribonucleotide-RNA + a 5'-end 5'-phospho-ribonucleoside-RNA + H(+)</text>
        <dbReference type="Rhea" id="RHEA:68096"/>
        <dbReference type="Rhea" id="RHEA-COMP:15179"/>
        <dbReference type="Rhea" id="RHEA-COMP:17355"/>
        <dbReference type="Rhea" id="RHEA-COMP:17428"/>
        <dbReference type="ChEBI" id="CHEBI:15377"/>
        <dbReference type="ChEBI" id="CHEBI:15378"/>
        <dbReference type="ChEBI" id="CHEBI:74896"/>
        <dbReference type="ChEBI" id="CHEBI:138282"/>
        <dbReference type="ChEBI" id="CHEBI:173118"/>
    </reaction>
    <physiologicalReaction direction="left-to-right" evidence="5">
        <dbReference type="Rhea" id="RHEA:68097"/>
    </physiologicalReaction>
</comment>
<dbReference type="SMART" id="SM00849">
    <property type="entry name" value="Lactamase_B"/>
    <property type="match status" value="1"/>
</dbReference>
<feature type="domain" description="Metallo-beta-lactamase" evidence="7">
    <location>
        <begin position="23"/>
        <end position="183"/>
    </location>
</feature>
<dbReference type="PANTHER" id="PTHR23200">
    <property type="entry name" value="METALLO-BETA-LACTAMASE DOMAIN-CONTAINING PROTEIN 1"/>
    <property type="match status" value="1"/>
</dbReference>
<evidence type="ECO:0000313" key="9">
    <source>
        <dbReference type="Proteomes" id="UP000034107"/>
    </source>
</evidence>
<dbReference type="Gene3D" id="3.60.15.10">
    <property type="entry name" value="Ribonuclease Z/Hydroxyacylglutathione hydrolase-like"/>
    <property type="match status" value="1"/>
</dbReference>
<dbReference type="SUPFAM" id="SSF56281">
    <property type="entry name" value="Metallo-hydrolase/oxidoreductase"/>
    <property type="match status" value="1"/>
</dbReference>
<comment type="function">
    <text evidence="6">Endoribonuclease that catalyzes the hydrolysis of histone-coding pre-mRNA 3'-end. Involved in histone pre-mRNA processing during the S-phase of the cell cycle, which is required for entering/progressing through S-phase. Cleaves histone pre-mRNA at a major and a minor cleavage site after the 5'-ACCCA-3' and the 5'-ACCCACA-3' sequence, respectively, and located downstream of the stem-loop. May require the presence of the HDE element located at the histone pre-RNA 3'-end to avoid non-specific cleavage.</text>
</comment>
<dbReference type="Pfam" id="PF00753">
    <property type="entry name" value="Lactamase_B"/>
    <property type="match status" value="1"/>
</dbReference>
<organism evidence="8 9">
    <name type="scientific">Candidatus Nomurabacteria bacterium GW2011_GWA1_46_11</name>
    <dbReference type="NCBI Taxonomy" id="1618732"/>
    <lineage>
        <taxon>Bacteria</taxon>
        <taxon>Candidatus Nomuraibacteriota</taxon>
    </lineage>
</organism>
<reference evidence="8 9" key="1">
    <citation type="journal article" date="2015" name="Nature">
        <title>rRNA introns, odd ribosomes, and small enigmatic genomes across a large radiation of phyla.</title>
        <authorList>
            <person name="Brown C.T."/>
            <person name="Hug L.A."/>
            <person name="Thomas B.C."/>
            <person name="Sharon I."/>
            <person name="Castelle C.J."/>
            <person name="Singh A."/>
            <person name="Wilkins M.J."/>
            <person name="Williams K.H."/>
            <person name="Banfield J.F."/>
        </authorList>
    </citation>
    <scope>NUCLEOTIDE SEQUENCE [LARGE SCALE GENOMIC DNA]</scope>
</reference>
<gene>
    <name evidence="8" type="ORF">UX31_C0015G0009</name>
</gene>
<dbReference type="InterPro" id="IPR036866">
    <property type="entry name" value="RibonucZ/Hydroxyglut_hydro"/>
</dbReference>
<dbReference type="Proteomes" id="UP000034107">
    <property type="component" value="Unassembled WGS sequence"/>
</dbReference>
<proteinExistence type="predicted"/>
<evidence type="ECO:0000256" key="5">
    <source>
        <dbReference type="ARBA" id="ARBA00044690"/>
    </source>
</evidence>
<evidence type="ECO:0000259" key="7">
    <source>
        <dbReference type="SMART" id="SM00849"/>
    </source>
</evidence>
<comment type="caution">
    <text evidence="8">The sequence shown here is derived from an EMBL/GenBank/DDBJ whole genome shotgun (WGS) entry which is preliminary data.</text>
</comment>
<dbReference type="InterPro" id="IPR039344">
    <property type="entry name" value="MBLAC1"/>
</dbReference>
<accession>A0A0G1QV72</accession>
<sequence>MHEVKVLIEGYAIWLEAHKQRACGTITLVKGQKNTCMVDTGNVGDEDKIKKALSKEGFKPEDVNYVVNTHGDIDHVGNNCLFKKAIFISGQDIYEGDVASFFVDKYEIEPGVEVINTPGHSIEDVSVVVRTKKGTVVVAGDIFEDENDAYDHQAWKVFSKYPKKQVESRQKILSLADYIVPGHGKIFKVKK</sequence>
<evidence type="ECO:0000256" key="4">
    <source>
        <dbReference type="ARBA" id="ARBA00032988"/>
    </source>
</evidence>
<dbReference type="PANTHER" id="PTHR23200:SF48">
    <property type="entry name" value="METALLO-BETA-LACTAMASE DOMAIN-CONTAINING PROTEIN 1"/>
    <property type="match status" value="1"/>
</dbReference>
<evidence type="ECO:0000256" key="3">
    <source>
        <dbReference type="ARBA" id="ARBA00014856"/>
    </source>
</evidence>
<evidence type="ECO:0000256" key="6">
    <source>
        <dbReference type="ARBA" id="ARBA00045869"/>
    </source>
</evidence>
<comment type="subunit">
    <text evidence="2">Homodimer.</text>
</comment>
<dbReference type="AlphaFoldDB" id="A0A0G1QV72"/>